<protein>
    <submittedName>
        <fullName evidence="1">Uncharacterized protein</fullName>
    </submittedName>
</protein>
<evidence type="ECO:0000313" key="2">
    <source>
        <dbReference type="Proteomes" id="UP000502823"/>
    </source>
</evidence>
<dbReference type="InParanoid" id="A0A6L2PGJ3"/>
<organism evidence="1 2">
    <name type="scientific">Coptotermes formosanus</name>
    <name type="common">Formosan subterranean termite</name>
    <dbReference type="NCBI Taxonomy" id="36987"/>
    <lineage>
        <taxon>Eukaryota</taxon>
        <taxon>Metazoa</taxon>
        <taxon>Ecdysozoa</taxon>
        <taxon>Arthropoda</taxon>
        <taxon>Hexapoda</taxon>
        <taxon>Insecta</taxon>
        <taxon>Pterygota</taxon>
        <taxon>Neoptera</taxon>
        <taxon>Polyneoptera</taxon>
        <taxon>Dictyoptera</taxon>
        <taxon>Blattodea</taxon>
        <taxon>Blattoidea</taxon>
        <taxon>Termitoidae</taxon>
        <taxon>Rhinotermitidae</taxon>
        <taxon>Coptotermes</taxon>
    </lineage>
</organism>
<evidence type="ECO:0000313" key="1">
    <source>
        <dbReference type="EMBL" id="GFG31594.1"/>
    </source>
</evidence>
<dbReference type="Proteomes" id="UP000502823">
    <property type="component" value="Unassembled WGS sequence"/>
</dbReference>
<dbReference type="AlphaFoldDB" id="A0A6L2PGJ3"/>
<dbReference type="EMBL" id="BLKM01000322">
    <property type="protein sequence ID" value="GFG31594.1"/>
    <property type="molecule type" value="Genomic_DNA"/>
</dbReference>
<proteinExistence type="predicted"/>
<reference evidence="2" key="1">
    <citation type="submission" date="2020-01" db="EMBL/GenBank/DDBJ databases">
        <title>Draft genome sequence of the Termite Coptotermes fromosanus.</title>
        <authorList>
            <person name="Itakura S."/>
            <person name="Yosikawa Y."/>
            <person name="Umezawa K."/>
        </authorList>
    </citation>
    <scope>NUCLEOTIDE SEQUENCE [LARGE SCALE GENOMIC DNA]</scope>
</reference>
<keyword evidence="2" id="KW-1185">Reference proteome</keyword>
<gene>
    <name evidence="1" type="ORF">Cfor_06951</name>
</gene>
<name>A0A6L2PGJ3_COPFO</name>
<accession>A0A6L2PGJ3</accession>
<sequence>MQEKFEHIWDSQEFGTNYSIAIMGRNKDHTKESNKAWVNFTTPDCSYFYPNDLTKCVTIIFLELPKSVQYSVP</sequence>
<comment type="caution">
    <text evidence="1">The sequence shown here is derived from an EMBL/GenBank/DDBJ whole genome shotgun (WGS) entry which is preliminary data.</text>
</comment>